<dbReference type="PANTHER" id="PTHR43214">
    <property type="entry name" value="TWO-COMPONENT RESPONSE REGULATOR"/>
    <property type="match status" value="1"/>
</dbReference>
<evidence type="ECO:0000256" key="1">
    <source>
        <dbReference type="ARBA" id="ARBA00022553"/>
    </source>
</evidence>
<dbReference type="Gene3D" id="3.40.50.2300">
    <property type="match status" value="1"/>
</dbReference>
<evidence type="ECO:0000256" key="4">
    <source>
        <dbReference type="ARBA" id="ARBA00023163"/>
    </source>
</evidence>
<keyword evidence="9" id="KW-1185">Reference proteome</keyword>
<feature type="domain" description="Response regulatory" evidence="7">
    <location>
        <begin position="3"/>
        <end position="119"/>
    </location>
</feature>
<keyword evidence="3" id="KW-0238">DNA-binding</keyword>
<dbReference type="eggNOG" id="COG2197">
    <property type="taxonomic scope" value="Bacteria"/>
</dbReference>
<dbReference type="AlphaFoldDB" id="C0GF29"/>
<feature type="domain" description="HTH luxR-type" evidence="6">
    <location>
        <begin position="143"/>
        <end position="208"/>
    </location>
</feature>
<dbReference type="GO" id="GO:0003677">
    <property type="term" value="F:DNA binding"/>
    <property type="evidence" value="ECO:0007669"/>
    <property type="project" value="UniProtKB-KW"/>
</dbReference>
<proteinExistence type="predicted"/>
<dbReference type="Pfam" id="PF00072">
    <property type="entry name" value="Response_reg"/>
    <property type="match status" value="1"/>
</dbReference>
<comment type="caution">
    <text evidence="8">The sequence shown here is derived from an EMBL/GenBank/DDBJ whole genome shotgun (WGS) entry which is preliminary data.</text>
</comment>
<dbReference type="InterPro" id="IPR011006">
    <property type="entry name" value="CheY-like_superfamily"/>
</dbReference>
<dbReference type="EMBL" id="ACJM01000004">
    <property type="protein sequence ID" value="EEG78211.1"/>
    <property type="molecule type" value="Genomic_DNA"/>
</dbReference>
<dbReference type="PROSITE" id="PS50110">
    <property type="entry name" value="RESPONSE_REGULATORY"/>
    <property type="match status" value="1"/>
</dbReference>
<dbReference type="OrthoDB" id="9779069at2"/>
<keyword evidence="4" id="KW-0804">Transcription</keyword>
<dbReference type="SMART" id="SM00421">
    <property type="entry name" value="HTH_LUXR"/>
    <property type="match status" value="1"/>
</dbReference>
<evidence type="ECO:0000256" key="3">
    <source>
        <dbReference type="ARBA" id="ARBA00023125"/>
    </source>
</evidence>
<dbReference type="STRING" id="555088.DealDRAFT_1088"/>
<feature type="modified residue" description="4-aspartylphosphate" evidence="5">
    <location>
        <position position="54"/>
    </location>
</feature>
<dbReference type="Proteomes" id="UP000006443">
    <property type="component" value="Unassembled WGS sequence"/>
</dbReference>
<dbReference type="CDD" id="cd06170">
    <property type="entry name" value="LuxR_C_like"/>
    <property type="match status" value="1"/>
</dbReference>
<organism evidence="8 9">
    <name type="scientific">Dethiobacter alkaliphilus AHT 1</name>
    <dbReference type="NCBI Taxonomy" id="555088"/>
    <lineage>
        <taxon>Bacteria</taxon>
        <taxon>Bacillati</taxon>
        <taxon>Bacillota</taxon>
        <taxon>Dethiobacteria</taxon>
        <taxon>Dethiobacterales</taxon>
        <taxon>Dethiobacteraceae</taxon>
        <taxon>Dethiobacter</taxon>
    </lineage>
</organism>
<protein>
    <submittedName>
        <fullName evidence="8">Two component transcriptional regulator, LuxR family</fullName>
    </submittedName>
</protein>
<dbReference type="PRINTS" id="PR00038">
    <property type="entry name" value="HTHLUXR"/>
</dbReference>
<dbReference type="Pfam" id="PF00196">
    <property type="entry name" value="GerE"/>
    <property type="match status" value="1"/>
</dbReference>
<dbReference type="InterPro" id="IPR001789">
    <property type="entry name" value="Sig_transdc_resp-reg_receiver"/>
</dbReference>
<dbReference type="InterPro" id="IPR058245">
    <property type="entry name" value="NreC/VraR/RcsB-like_REC"/>
</dbReference>
<sequence>MIRVLIVDDHAVVRFGLKSLIELYDNFEVVGECARGEDVLPLTKATRPDVVVMDIRMPGMNGIEACQEVVANVPETKVVMLTSYGDDEAVYASIMAGAMGYILKKTDSAKLVEAIERVAAGESLLDPQVTFKVLSQMKNIAAGKQSGKTLTEMEKKVLLLIAEGKTNKQIAEEIFLAEKTVRNYVSKIFLKLNLSNRAAAAAYVSKKSPGFFIKS</sequence>
<keyword evidence="1 5" id="KW-0597">Phosphoprotein</keyword>
<evidence type="ECO:0000313" key="9">
    <source>
        <dbReference type="Proteomes" id="UP000006443"/>
    </source>
</evidence>
<evidence type="ECO:0000259" key="6">
    <source>
        <dbReference type="PROSITE" id="PS50043"/>
    </source>
</evidence>
<dbReference type="PROSITE" id="PS50043">
    <property type="entry name" value="HTH_LUXR_2"/>
    <property type="match status" value="1"/>
</dbReference>
<dbReference type="GO" id="GO:0000160">
    <property type="term" value="P:phosphorelay signal transduction system"/>
    <property type="evidence" value="ECO:0007669"/>
    <property type="project" value="InterPro"/>
</dbReference>
<evidence type="ECO:0000313" key="8">
    <source>
        <dbReference type="EMBL" id="EEG78211.1"/>
    </source>
</evidence>
<gene>
    <name evidence="8" type="ORF">DealDRAFT_1088</name>
</gene>
<accession>C0GF29</accession>
<keyword evidence="2" id="KW-0805">Transcription regulation</keyword>
<dbReference type="SUPFAM" id="SSF46894">
    <property type="entry name" value="C-terminal effector domain of the bipartite response regulators"/>
    <property type="match status" value="1"/>
</dbReference>
<reference evidence="8 9" key="1">
    <citation type="submission" date="2009-02" db="EMBL/GenBank/DDBJ databases">
        <title>Sequencing of the draft genome and assembly of Dethiobacter alkaliphilus AHT 1.</title>
        <authorList>
            <consortium name="US DOE Joint Genome Institute (JGI-PGF)"/>
            <person name="Lucas S."/>
            <person name="Copeland A."/>
            <person name="Lapidus A."/>
            <person name="Glavina del Rio T."/>
            <person name="Dalin E."/>
            <person name="Tice H."/>
            <person name="Bruce D."/>
            <person name="Goodwin L."/>
            <person name="Pitluck S."/>
            <person name="Larimer F."/>
            <person name="Land M.L."/>
            <person name="Hauser L."/>
            <person name="Muyzer G."/>
        </authorList>
    </citation>
    <scope>NUCLEOTIDE SEQUENCE [LARGE SCALE GENOMIC DNA]</scope>
    <source>
        <strain evidence="8 9">AHT 1</strain>
    </source>
</reference>
<dbReference type="InterPro" id="IPR039420">
    <property type="entry name" value="WalR-like"/>
</dbReference>
<dbReference type="RefSeq" id="WP_008515578.1">
    <property type="nucleotide sequence ID" value="NZ_ACJM01000004.1"/>
</dbReference>
<dbReference type="GO" id="GO:0006355">
    <property type="term" value="P:regulation of DNA-templated transcription"/>
    <property type="evidence" value="ECO:0007669"/>
    <property type="project" value="InterPro"/>
</dbReference>
<name>C0GF29_DETAL</name>
<dbReference type="CDD" id="cd17535">
    <property type="entry name" value="REC_NarL-like"/>
    <property type="match status" value="1"/>
</dbReference>
<evidence type="ECO:0000256" key="2">
    <source>
        <dbReference type="ARBA" id="ARBA00023015"/>
    </source>
</evidence>
<dbReference type="SMART" id="SM00448">
    <property type="entry name" value="REC"/>
    <property type="match status" value="1"/>
</dbReference>
<evidence type="ECO:0000256" key="5">
    <source>
        <dbReference type="PROSITE-ProRule" id="PRU00169"/>
    </source>
</evidence>
<dbReference type="InterPro" id="IPR016032">
    <property type="entry name" value="Sig_transdc_resp-reg_C-effctor"/>
</dbReference>
<dbReference type="SUPFAM" id="SSF52172">
    <property type="entry name" value="CheY-like"/>
    <property type="match status" value="1"/>
</dbReference>
<dbReference type="InterPro" id="IPR000792">
    <property type="entry name" value="Tscrpt_reg_LuxR_C"/>
</dbReference>
<evidence type="ECO:0000259" key="7">
    <source>
        <dbReference type="PROSITE" id="PS50110"/>
    </source>
</evidence>